<organism evidence="2 3">
    <name type="scientific">Stigmatella aurantiaca (strain DW4/3-1)</name>
    <dbReference type="NCBI Taxonomy" id="378806"/>
    <lineage>
        <taxon>Bacteria</taxon>
        <taxon>Pseudomonadati</taxon>
        <taxon>Myxococcota</taxon>
        <taxon>Myxococcia</taxon>
        <taxon>Myxococcales</taxon>
        <taxon>Cystobacterineae</taxon>
        <taxon>Archangiaceae</taxon>
        <taxon>Stigmatella</taxon>
    </lineage>
</organism>
<feature type="region of interest" description="Disordered" evidence="1">
    <location>
        <begin position="176"/>
        <end position="195"/>
    </location>
</feature>
<feature type="region of interest" description="Disordered" evidence="1">
    <location>
        <begin position="203"/>
        <end position="223"/>
    </location>
</feature>
<comment type="caution">
    <text evidence="2">The sequence shown here is derived from an EMBL/GenBank/DDBJ whole genome shotgun (WGS) entry which is preliminary data.</text>
</comment>
<name>Q08VX9_STIAD</name>
<proteinExistence type="predicted"/>
<reference evidence="2 3" key="1">
    <citation type="submission" date="2006-04" db="EMBL/GenBank/DDBJ databases">
        <authorList>
            <person name="Nierman W.C."/>
        </authorList>
    </citation>
    <scope>NUCLEOTIDE SEQUENCE [LARGE SCALE GENOMIC DNA]</scope>
    <source>
        <strain evidence="2 3">DW4/3-1</strain>
    </source>
</reference>
<evidence type="ECO:0000313" key="3">
    <source>
        <dbReference type="Proteomes" id="UP000032702"/>
    </source>
</evidence>
<accession>Q08VX9</accession>
<dbReference type="Proteomes" id="UP000032702">
    <property type="component" value="Unassembled WGS sequence"/>
</dbReference>
<keyword evidence="2" id="KW-0418">Kinase</keyword>
<dbReference type="EMBL" id="AAMD01000109">
    <property type="protein sequence ID" value="EAU64640.1"/>
    <property type="molecule type" value="Genomic_DNA"/>
</dbReference>
<gene>
    <name evidence="2" type="ORF">STIAU_5667</name>
</gene>
<dbReference type="InterPro" id="IPR011009">
    <property type="entry name" value="Kinase-like_dom_sf"/>
</dbReference>
<evidence type="ECO:0000256" key="1">
    <source>
        <dbReference type="SAM" id="MobiDB-lite"/>
    </source>
</evidence>
<feature type="compositionally biased region" description="Pro residues" evidence="1">
    <location>
        <begin position="211"/>
        <end position="222"/>
    </location>
</feature>
<dbReference type="SUPFAM" id="SSF56112">
    <property type="entry name" value="Protein kinase-like (PK-like)"/>
    <property type="match status" value="1"/>
</dbReference>
<dbReference type="AlphaFoldDB" id="Q08VX9"/>
<evidence type="ECO:0000313" key="2">
    <source>
        <dbReference type="EMBL" id="EAU64640.1"/>
    </source>
</evidence>
<sequence length="366" mass="38598">MPPPRTLMAWNDAMTFNPSALPPGIRVGSWQLLAWQGRGTYGTVYRATPWRQPSSGAVALKLASHPRDERFAREAELLLDYGAGHYVGAAPLPPPPFPPGSPRYRSPEAWAFSPKDEESRVWDLEAGGPRPPQTLNPSVDPRLGALILRMLAVRTESRGSAPVLAAALEQAAAHAGPEADQPFFSGEPRSSARWPSEDLVVAPQWTSSGPAPTPEHSPPPVQPRSQRAWLLTMGVGVSLAVCMGGGVCVHLQSRLPAIQASSDAGELDGGSVALGDTSLTVAAVSSPAPLEGEGIGLEASPHLIPGQSRPDVKGKCPSKGQVVLNGGCWIKLDVTHPTCQGNVYVYQGSCYIPALQPATVPTSGRH</sequence>
<dbReference type="GO" id="GO:0016301">
    <property type="term" value="F:kinase activity"/>
    <property type="evidence" value="ECO:0007669"/>
    <property type="project" value="UniProtKB-KW"/>
</dbReference>
<protein>
    <submittedName>
        <fullName evidence="2">Protein kinase</fullName>
    </submittedName>
</protein>
<keyword evidence="2" id="KW-0808">Transferase</keyword>